<dbReference type="Proteomes" id="UP000190637">
    <property type="component" value="Unassembled WGS sequence"/>
</dbReference>
<organism evidence="2 3">
    <name type="scientific">Marinactinospora thermotolerans DSM 45154</name>
    <dbReference type="NCBI Taxonomy" id="1122192"/>
    <lineage>
        <taxon>Bacteria</taxon>
        <taxon>Bacillati</taxon>
        <taxon>Actinomycetota</taxon>
        <taxon>Actinomycetes</taxon>
        <taxon>Streptosporangiales</taxon>
        <taxon>Nocardiopsidaceae</taxon>
        <taxon>Marinactinospora</taxon>
    </lineage>
</organism>
<gene>
    <name evidence="2" type="ORF">SAMN02745673_03040</name>
</gene>
<feature type="domain" description="Aerobactin siderophore biosynthesis IucA/IucC-like C-terminal" evidence="1">
    <location>
        <begin position="92"/>
        <end position="233"/>
    </location>
</feature>
<dbReference type="RefSeq" id="WP_078762363.1">
    <property type="nucleotide sequence ID" value="NZ_FUWS01000007.1"/>
</dbReference>
<evidence type="ECO:0000313" key="3">
    <source>
        <dbReference type="Proteomes" id="UP000190637"/>
    </source>
</evidence>
<accession>A0A1T4RW45</accession>
<dbReference type="OrthoDB" id="3687419at2"/>
<evidence type="ECO:0000259" key="1">
    <source>
        <dbReference type="Pfam" id="PF06276"/>
    </source>
</evidence>
<name>A0A1T4RW45_9ACTN</name>
<dbReference type="Pfam" id="PF06276">
    <property type="entry name" value="FhuF"/>
    <property type="match status" value="1"/>
</dbReference>
<protein>
    <submittedName>
        <fullName evidence="2">Uncharacterized Fe-S protein</fullName>
    </submittedName>
</protein>
<dbReference type="InterPro" id="IPR022770">
    <property type="entry name" value="IucA/IucC-like_C"/>
</dbReference>
<dbReference type="EMBL" id="FUWS01000007">
    <property type="protein sequence ID" value="SKA20096.1"/>
    <property type="molecule type" value="Genomic_DNA"/>
</dbReference>
<keyword evidence="3" id="KW-1185">Reference proteome</keyword>
<dbReference type="AlphaFoldDB" id="A0A1T4RW45"/>
<evidence type="ECO:0000313" key="2">
    <source>
        <dbReference type="EMBL" id="SKA20096.1"/>
    </source>
</evidence>
<reference evidence="2 3" key="1">
    <citation type="submission" date="2017-02" db="EMBL/GenBank/DDBJ databases">
        <authorList>
            <person name="Peterson S.W."/>
        </authorList>
    </citation>
    <scope>NUCLEOTIDE SEQUENCE [LARGE SCALE GENOMIC DNA]</scope>
    <source>
        <strain evidence="2 3">DSM 45154</strain>
    </source>
</reference>
<sequence length="280" mass="31032">MHSCHPLAGVVRWINEHELYLQVGLLGAEEEAPAGPGWVRLDELPARVPDLLDLLTEVSCGGNRTSASAFLAADLGHQLVSFAAGTVYLTARAPLPSADRLWVRVHESGRLYQVALQRPDVAVLPGDPMARRPGVEVVEDEDALDLRFMSAIVAVLEPVVEAVRAHTRYGTRQQWGMIADAAYQALLTLSAEIGRDQREGWERAARMVGHLNAGTPRAITRQRPFPLRLAEKDTDRLFLVRGGCCFYYRYGDAKCATCPLEADDQRERVLRTQYEAPQHA</sequence>
<dbReference type="GO" id="GO:0003824">
    <property type="term" value="F:catalytic activity"/>
    <property type="evidence" value="ECO:0007669"/>
    <property type="project" value="UniProtKB-ARBA"/>
</dbReference>
<proteinExistence type="predicted"/>
<dbReference type="STRING" id="1122192.SAMN02745673_03040"/>